<comment type="caution">
    <text evidence="2">The sequence shown here is derived from an EMBL/GenBank/DDBJ whole genome shotgun (WGS) entry which is preliminary data.</text>
</comment>
<protein>
    <recommendedName>
        <fullName evidence="4">Transmembrane protein</fullName>
    </recommendedName>
</protein>
<evidence type="ECO:0000313" key="2">
    <source>
        <dbReference type="EMBL" id="KAK1434961.1"/>
    </source>
</evidence>
<evidence type="ECO:0000256" key="1">
    <source>
        <dbReference type="SAM" id="SignalP"/>
    </source>
</evidence>
<evidence type="ECO:0000313" key="3">
    <source>
        <dbReference type="Proteomes" id="UP001229421"/>
    </source>
</evidence>
<sequence>MKTYFSKMKFSDIIFSFLVVLFILVLTSSQARNLQTSQQLGTIDTLPAEPMKRTGLFDEKAGGYGCWKCWHGHRHLRL</sequence>
<proteinExistence type="predicted"/>
<name>A0AAD8L9B3_TARER</name>
<dbReference type="AlphaFoldDB" id="A0AAD8L9B3"/>
<gene>
    <name evidence="2" type="ORF">QVD17_00716</name>
</gene>
<evidence type="ECO:0008006" key="4">
    <source>
        <dbReference type="Google" id="ProtNLM"/>
    </source>
</evidence>
<keyword evidence="1" id="KW-0732">Signal</keyword>
<reference evidence="2" key="1">
    <citation type="journal article" date="2023" name="bioRxiv">
        <title>Improved chromosome-level genome assembly for marigold (Tagetes erecta).</title>
        <authorList>
            <person name="Jiang F."/>
            <person name="Yuan L."/>
            <person name="Wang S."/>
            <person name="Wang H."/>
            <person name="Xu D."/>
            <person name="Wang A."/>
            <person name="Fan W."/>
        </authorList>
    </citation>
    <scope>NUCLEOTIDE SEQUENCE</scope>
    <source>
        <strain evidence="2">WSJ</strain>
        <tissue evidence="2">Leaf</tissue>
    </source>
</reference>
<feature type="chain" id="PRO_5041898691" description="Transmembrane protein" evidence="1">
    <location>
        <begin position="32"/>
        <end position="78"/>
    </location>
</feature>
<keyword evidence="3" id="KW-1185">Reference proteome</keyword>
<dbReference type="Proteomes" id="UP001229421">
    <property type="component" value="Unassembled WGS sequence"/>
</dbReference>
<organism evidence="2 3">
    <name type="scientific">Tagetes erecta</name>
    <name type="common">African marigold</name>
    <dbReference type="NCBI Taxonomy" id="13708"/>
    <lineage>
        <taxon>Eukaryota</taxon>
        <taxon>Viridiplantae</taxon>
        <taxon>Streptophyta</taxon>
        <taxon>Embryophyta</taxon>
        <taxon>Tracheophyta</taxon>
        <taxon>Spermatophyta</taxon>
        <taxon>Magnoliopsida</taxon>
        <taxon>eudicotyledons</taxon>
        <taxon>Gunneridae</taxon>
        <taxon>Pentapetalae</taxon>
        <taxon>asterids</taxon>
        <taxon>campanulids</taxon>
        <taxon>Asterales</taxon>
        <taxon>Asteraceae</taxon>
        <taxon>Asteroideae</taxon>
        <taxon>Heliantheae alliance</taxon>
        <taxon>Tageteae</taxon>
        <taxon>Tagetes</taxon>
    </lineage>
</organism>
<dbReference type="EMBL" id="JAUHHV010000001">
    <property type="protein sequence ID" value="KAK1434961.1"/>
    <property type="molecule type" value="Genomic_DNA"/>
</dbReference>
<accession>A0AAD8L9B3</accession>
<feature type="signal peptide" evidence="1">
    <location>
        <begin position="1"/>
        <end position="31"/>
    </location>
</feature>